<evidence type="ECO:0000313" key="2">
    <source>
        <dbReference type="Proteomes" id="UP000789525"/>
    </source>
</evidence>
<reference evidence="1" key="1">
    <citation type="submission" date="2021-06" db="EMBL/GenBank/DDBJ databases">
        <authorList>
            <person name="Kallberg Y."/>
            <person name="Tangrot J."/>
            <person name="Rosling A."/>
        </authorList>
    </citation>
    <scope>NUCLEOTIDE SEQUENCE</scope>
    <source>
        <strain evidence="1">CL356</strain>
    </source>
</reference>
<protein>
    <submittedName>
        <fullName evidence="1">504_t:CDS:1</fullName>
    </submittedName>
</protein>
<proteinExistence type="predicted"/>
<dbReference type="EMBL" id="CAJVPT010043191">
    <property type="protein sequence ID" value="CAG8731768.1"/>
    <property type="molecule type" value="Genomic_DNA"/>
</dbReference>
<keyword evidence="2" id="KW-1185">Reference proteome</keyword>
<sequence length="57" mass="6622">NVNYEYGEITSKKHVKRNRADGVGFMADADKYQRVYMEGSRPVARDDKEINDLEKIT</sequence>
<name>A0ACA9PZS7_9GLOM</name>
<feature type="non-terminal residue" evidence="1">
    <location>
        <position position="57"/>
    </location>
</feature>
<feature type="non-terminal residue" evidence="1">
    <location>
        <position position="1"/>
    </location>
</feature>
<gene>
    <name evidence="1" type="ORF">ACOLOM_LOCUS11686</name>
</gene>
<accession>A0ACA9PZS7</accession>
<comment type="caution">
    <text evidence="1">The sequence shown here is derived from an EMBL/GenBank/DDBJ whole genome shotgun (WGS) entry which is preliminary data.</text>
</comment>
<organism evidence="1 2">
    <name type="scientific">Acaulospora colombiana</name>
    <dbReference type="NCBI Taxonomy" id="27376"/>
    <lineage>
        <taxon>Eukaryota</taxon>
        <taxon>Fungi</taxon>
        <taxon>Fungi incertae sedis</taxon>
        <taxon>Mucoromycota</taxon>
        <taxon>Glomeromycotina</taxon>
        <taxon>Glomeromycetes</taxon>
        <taxon>Diversisporales</taxon>
        <taxon>Acaulosporaceae</taxon>
        <taxon>Acaulospora</taxon>
    </lineage>
</organism>
<dbReference type="Proteomes" id="UP000789525">
    <property type="component" value="Unassembled WGS sequence"/>
</dbReference>
<evidence type="ECO:0000313" key="1">
    <source>
        <dbReference type="EMBL" id="CAG8731768.1"/>
    </source>
</evidence>